<dbReference type="SUPFAM" id="SSF52283">
    <property type="entry name" value="Formate/glycerate dehydrogenase catalytic domain-like"/>
    <property type="match status" value="1"/>
</dbReference>
<dbReference type="Proteomes" id="UP000051048">
    <property type="component" value="Unassembled WGS sequence"/>
</dbReference>
<feature type="domain" description="D-isomer specific 2-hydroxyacid dehydrogenase NAD-binding" evidence="6">
    <location>
        <begin position="115"/>
        <end position="301"/>
    </location>
</feature>
<dbReference type="PANTHER" id="PTHR43026:SF1">
    <property type="entry name" value="2-HYDROXYACID DEHYDROGENASE HOMOLOG 1-RELATED"/>
    <property type="match status" value="1"/>
</dbReference>
<dbReference type="SUPFAM" id="SSF51735">
    <property type="entry name" value="NAD(P)-binding Rossmann-fold domains"/>
    <property type="match status" value="1"/>
</dbReference>
<comment type="caution">
    <text evidence="7">The sequence shown here is derived from an EMBL/GenBank/DDBJ whole genome shotgun (WGS) entry which is preliminary data.</text>
</comment>
<evidence type="ECO:0000256" key="3">
    <source>
        <dbReference type="ARBA" id="ARBA00023027"/>
    </source>
</evidence>
<evidence type="ECO:0000259" key="5">
    <source>
        <dbReference type="Pfam" id="PF00389"/>
    </source>
</evidence>
<dbReference type="PATRIC" id="fig|1423740.3.peg.601"/>
<dbReference type="InterPro" id="IPR029752">
    <property type="entry name" value="D-isomer_DH_CS1"/>
</dbReference>
<dbReference type="InterPro" id="IPR006139">
    <property type="entry name" value="D-isomer_2_OHA_DH_cat_dom"/>
</dbReference>
<dbReference type="AlphaFoldDB" id="A0A0R1TV83"/>
<evidence type="ECO:0000256" key="1">
    <source>
        <dbReference type="ARBA" id="ARBA00005854"/>
    </source>
</evidence>
<evidence type="ECO:0000313" key="7">
    <source>
        <dbReference type="EMBL" id="KRL85185.1"/>
    </source>
</evidence>
<feature type="domain" description="D-isomer specific 2-hydroxyacid dehydrogenase catalytic" evidence="5">
    <location>
        <begin position="10"/>
        <end position="332"/>
    </location>
</feature>
<keyword evidence="2 4" id="KW-0560">Oxidoreductase</keyword>
<dbReference type="PANTHER" id="PTHR43026">
    <property type="entry name" value="2-HYDROXYACID DEHYDROGENASE HOMOLOG 1-RELATED"/>
    <property type="match status" value="1"/>
</dbReference>
<evidence type="ECO:0000259" key="6">
    <source>
        <dbReference type="Pfam" id="PF02826"/>
    </source>
</evidence>
<reference evidence="7 8" key="1">
    <citation type="journal article" date="2015" name="Genome Announc.">
        <title>Expanding the biotechnology potential of lactobacilli through comparative genomics of 213 strains and associated genera.</title>
        <authorList>
            <person name="Sun Z."/>
            <person name="Harris H.M."/>
            <person name="McCann A."/>
            <person name="Guo C."/>
            <person name="Argimon S."/>
            <person name="Zhang W."/>
            <person name="Yang X."/>
            <person name="Jeffery I.B."/>
            <person name="Cooney J.C."/>
            <person name="Kagawa T.F."/>
            <person name="Liu W."/>
            <person name="Song Y."/>
            <person name="Salvetti E."/>
            <person name="Wrobel A."/>
            <person name="Rasinkangas P."/>
            <person name="Parkhill J."/>
            <person name="Rea M.C."/>
            <person name="O'Sullivan O."/>
            <person name="Ritari J."/>
            <person name="Douillard F.P."/>
            <person name="Paul Ross R."/>
            <person name="Yang R."/>
            <person name="Briner A.E."/>
            <person name="Felis G.E."/>
            <person name="de Vos W.M."/>
            <person name="Barrangou R."/>
            <person name="Klaenhammer T.R."/>
            <person name="Caufield P.W."/>
            <person name="Cui Y."/>
            <person name="Zhang H."/>
            <person name="O'Toole P.W."/>
        </authorList>
    </citation>
    <scope>NUCLEOTIDE SEQUENCE [LARGE SCALE GENOMIC DNA]</scope>
    <source>
        <strain evidence="7 8">DSM 15833</strain>
    </source>
</reference>
<sequence length="334" mass="36156">MIKVKIIAYAVREDEKAAFAQWQGENPDIEVKLVSTELTVASLEEARGFDAIVAFQTGEYPADLFDRMQAMGIKDLSVRNVGVDNLNLASAKQNGITITNVPAYSPNAVAEFAVSQVLKLLRNAKVYDRKISQHDFRWAPNVAGEINGKTVGVLGTGRIGQVMIKIMQGFGAKIVAYDPFPNPDLAKQGIYLDSPDDVLKQADIVSLHVPATKDNFHLINQDTIAEMRDGAIIVNVSRGALIDTPALVTAVKNGKLAGAVLDTYENEASFFNHDLRGQTLSDPLLTEMLSMDEILLTPHIAFYTDIAVGNMVRVSLDSAKDVLTTGTAPTVVVG</sequence>
<evidence type="ECO:0000256" key="4">
    <source>
        <dbReference type="RuleBase" id="RU003719"/>
    </source>
</evidence>
<proteinExistence type="inferred from homology"/>
<dbReference type="InterPro" id="IPR006140">
    <property type="entry name" value="D-isomer_DH_NAD-bd"/>
</dbReference>
<organism evidence="7 8">
    <name type="scientific">Ligilactobacillus equi DSM 15833 = JCM 10991</name>
    <dbReference type="NCBI Taxonomy" id="1423740"/>
    <lineage>
        <taxon>Bacteria</taxon>
        <taxon>Bacillati</taxon>
        <taxon>Bacillota</taxon>
        <taxon>Bacilli</taxon>
        <taxon>Lactobacillales</taxon>
        <taxon>Lactobacillaceae</taxon>
        <taxon>Ligilactobacillus</taxon>
    </lineage>
</organism>
<protein>
    <submittedName>
        <fullName evidence="7">D-lactate dehydrogenase</fullName>
    </submittedName>
</protein>
<dbReference type="EMBL" id="AZFH01000001">
    <property type="protein sequence ID" value="KRL85185.1"/>
    <property type="molecule type" value="Genomic_DNA"/>
</dbReference>
<dbReference type="PROSITE" id="PS00065">
    <property type="entry name" value="D_2_HYDROXYACID_DH_1"/>
    <property type="match status" value="1"/>
</dbReference>
<gene>
    <name evidence="7" type="ORF">FC36_GL000555</name>
</gene>
<accession>A0A0R1TV83</accession>
<dbReference type="Gene3D" id="3.40.50.720">
    <property type="entry name" value="NAD(P)-binding Rossmann-like Domain"/>
    <property type="match status" value="2"/>
</dbReference>
<name>A0A0R1TV83_9LACO</name>
<dbReference type="PROSITE" id="PS00671">
    <property type="entry name" value="D_2_HYDROXYACID_DH_3"/>
    <property type="match status" value="1"/>
</dbReference>
<dbReference type="PROSITE" id="PS00670">
    <property type="entry name" value="D_2_HYDROXYACID_DH_2"/>
    <property type="match status" value="1"/>
</dbReference>
<dbReference type="InterPro" id="IPR036291">
    <property type="entry name" value="NAD(P)-bd_dom_sf"/>
</dbReference>
<dbReference type="Pfam" id="PF00389">
    <property type="entry name" value="2-Hacid_dh"/>
    <property type="match status" value="1"/>
</dbReference>
<comment type="similarity">
    <text evidence="1 4">Belongs to the D-isomer specific 2-hydroxyacid dehydrogenase family.</text>
</comment>
<dbReference type="GO" id="GO:0051287">
    <property type="term" value="F:NAD binding"/>
    <property type="evidence" value="ECO:0007669"/>
    <property type="project" value="InterPro"/>
</dbReference>
<keyword evidence="3" id="KW-0520">NAD</keyword>
<dbReference type="InterPro" id="IPR029753">
    <property type="entry name" value="D-isomer_DH_CS"/>
</dbReference>
<dbReference type="STRING" id="1423740.FC36_GL000555"/>
<dbReference type="GO" id="GO:0008720">
    <property type="term" value="F:D-lactate dehydrogenase (NAD+) activity"/>
    <property type="evidence" value="ECO:0007669"/>
    <property type="project" value="TreeGrafter"/>
</dbReference>
<dbReference type="InterPro" id="IPR058205">
    <property type="entry name" value="D-LDH-like"/>
</dbReference>
<evidence type="ECO:0000256" key="2">
    <source>
        <dbReference type="ARBA" id="ARBA00023002"/>
    </source>
</evidence>
<dbReference type="Pfam" id="PF02826">
    <property type="entry name" value="2-Hacid_dh_C"/>
    <property type="match status" value="1"/>
</dbReference>
<evidence type="ECO:0000313" key="8">
    <source>
        <dbReference type="Proteomes" id="UP000051048"/>
    </source>
</evidence>
<dbReference type="CDD" id="cd12186">
    <property type="entry name" value="LDH"/>
    <property type="match status" value="1"/>
</dbReference>